<name>A0A1G8DX37_9BACI</name>
<dbReference type="Pfam" id="PF11256">
    <property type="entry name" value="SAV0927-like"/>
    <property type="match status" value="1"/>
</dbReference>
<dbReference type="Proteomes" id="UP000199163">
    <property type="component" value="Unassembled WGS sequence"/>
</dbReference>
<proteinExistence type="predicted"/>
<dbReference type="AlphaFoldDB" id="A0A1G8DX37"/>
<reference evidence="1 2" key="1">
    <citation type="submission" date="2016-10" db="EMBL/GenBank/DDBJ databases">
        <authorList>
            <person name="de Groot N.N."/>
        </authorList>
    </citation>
    <scope>NUCLEOTIDE SEQUENCE [LARGE SCALE GENOMIC DNA]</scope>
    <source>
        <strain evidence="1 2">DSM 21632</strain>
    </source>
</reference>
<dbReference type="EMBL" id="FNDK01000008">
    <property type="protein sequence ID" value="SDH62257.1"/>
    <property type="molecule type" value="Genomic_DNA"/>
</dbReference>
<dbReference type="InterPro" id="IPR021415">
    <property type="entry name" value="SAV0927-like"/>
</dbReference>
<evidence type="ECO:0000313" key="1">
    <source>
        <dbReference type="EMBL" id="SDH62257.1"/>
    </source>
</evidence>
<protein>
    <recommendedName>
        <fullName evidence="3">DUF3055 domain-containing protein</fullName>
    </recommendedName>
</protein>
<sequence length="89" mass="10666">MDEERFYLYDDIEETKTRFVSFMGDEERFDLAITSTMRHYGKHLVLDMQSNRFAILGTDDLEEPGYLEHAFQLSEKNADELRDFLYEIL</sequence>
<accession>A0A1G8DX37</accession>
<gene>
    <name evidence="1" type="ORF">SAMN05192534_10862</name>
</gene>
<organism evidence="1 2">
    <name type="scientific">Alteribacillus persepolensis</name>
    <dbReference type="NCBI Taxonomy" id="568899"/>
    <lineage>
        <taxon>Bacteria</taxon>
        <taxon>Bacillati</taxon>
        <taxon>Bacillota</taxon>
        <taxon>Bacilli</taxon>
        <taxon>Bacillales</taxon>
        <taxon>Bacillaceae</taxon>
        <taxon>Alteribacillus</taxon>
    </lineage>
</organism>
<keyword evidence="2" id="KW-1185">Reference proteome</keyword>
<dbReference type="RefSeq" id="WP_245705211.1">
    <property type="nucleotide sequence ID" value="NZ_FNDK01000008.1"/>
</dbReference>
<evidence type="ECO:0000313" key="2">
    <source>
        <dbReference type="Proteomes" id="UP000199163"/>
    </source>
</evidence>
<evidence type="ECO:0008006" key="3">
    <source>
        <dbReference type="Google" id="ProtNLM"/>
    </source>
</evidence>
<dbReference type="STRING" id="568899.SAMN05192534_10862"/>